<reference evidence="2" key="2">
    <citation type="journal article" date="2017" name="Plant Physiol. Biochem.">
        <title>Differential oxidative and antioxidative response of duckweed Lemna minor toward plant growth promoting/inhibiting bacteria.</title>
        <authorList>
            <person name="Ishizawa H."/>
            <person name="Kuroda M."/>
            <person name="Morikawa M."/>
            <person name="Ike M."/>
        </authorList>
    </citation>
    <scope>NUCLEOTIDE SEQUENCE [LARGE SCALE GENOMIC DNA]</scope>
    <source>
        <strain evidence="2">M6</strain>
    </source>
</reference>
<sequence length="185" mass="20306">MRGTPEALRERLKAPGAHLKPVASGYELRLTADGRRRAVDRLSAADLRAVQALGPLTRHADGRLSLMPPPDDLSGLIREGYFNRLQLLALDQWRRDHSTAYAADRLTQDWSRFGGGGRSTAASDLPLYRLQARRRCEEAAAVLGDLAGPARRVGLEDWPLSRAACAPEALTEAFTRLSGYYRIGG</sequence>
<dbReference type="RefSeq" id="WP_126422674.1">
    <property type="nucleotide sequence ID" value="NZ_AP018827.1"/>
</dbReference>
<name>A0A3G9GAK8_9CAUL</name>
<protein>
    <submittedName>
        <fullName evidence="1">Uncharacterized protein</fullName>
    </submittedName>
</protein>
<accession>A0A3G9GAK8</accession>
<dbReference type="OrthoDB" id="7476630at2"/>
<dbReference type="EMBL" id="AP018827">
    <property type="protein sequence ID" value="BBF81519.1"/>
    <property type="molecule type" value="Genomic_DNA"/>
</dbReference>
<evidence type="ECO:0000313" key="2">
    <source>
        <dbReference type="Proteomes" id="UP000278756"/>
    </source>
</evidence>
<proteinExistence type="predicted"/>
<organism evidence="1 2">
    <name type="scientific">Asticcacaulis excentricus</name>
    <dbReference type="NCBI Taxonomy" id="78587"/>
    <lineage>
        <taxon>Bacteria</taxon>
        <taxon>Pseudomonadati</taxon>
        <taxon>Pseudomonadota</taxon>
        <taxon>Alphaproteobacteria</taxon>
        <taxon>Caulobacterales</taxon>
        <taxon>Caulobacteraceae</taxon>
        <taxon>Asticcacaulis</taxon>
    </lineage>
</organism>
<evidence type="ECO:0000313" key="1">
    <source>
        <dbReference type="EMBL" id="BBF81519.1"/>
    </source>
</evidence>
<dbReference type="Proteomes" id="UP000278756">
    <property type="component" value="Chromosome 1"/>
</dbReference>
<dbReference type="AlphaFoldDB" id="A0A3G9GAK8"/>
<reference evidence="2" key="1">
    <citation type="journal article" date="2017" name="Biotechnol. Biofuels">
        <title>Evaluation of environmental bacterial communities as a factor affecting the growth of duckweed Lemna minor.</title>
        <authorList>
            <person name="Ishizawa H."/>
            <person name="Kuroda M."/>
            <person name="Morikawa M."/>
            <person name="Ike M."/>
        </authorList>
    </citation>
    <scope>NUCLEOTIDE SEQUENCE [LARGE SCALE GENOMIC DNA]</scope>
    <source>
        <strain evidence="2">M6</strain>
    </source>
</reference>
<gene>
    <name evidence="1" type="ORF">EM6_2120</name>
</gene>